<dbReference type="InterPro" id="IPR003741">
    <property type="entry name" value="LUD_dom"/>
</dbReference>
<name>A0A941CNW4_9CLOT</name>
<gene>
    <name evidence="2" type="ORF">KCG48_03320</name>
</gene>
<dbReference type="PANTHER" id="PTHR36179">
    <property type="entry name" value="LUD_DOM DOMAIN-CONTAINING PROTEIN"/>
    <property type="match status" value="1"/>
</dbReference>
<dbReference type="AlphaFoldDB" id="A0A941CNW4"/>
<feature type="domain" description="LUD" evidence="1">
    <location>
        <begin position="13"/>
        <end position="207"/>
    </location>
</feature>
<comment type="caution">
    <text evidence="2">The sequence shown here is derived from an EMBL/GenBank/DDBJ whole genome shotgun (WGS) entry which is preliminary data.</text>
</comment>
<dbReference type="EMBL" id="JAGSCS010000003">
    <property type="protein sequence ID" value="MBR0575364.1"/>
    <property type="molecule type" value="Genomic_DNA"/>
</dbReference>
<proteinExistence type="predicted"/>
<evidence type="ECO:0000313" key="3">
    <source>
        <dbReference type="Proteomes" id="UP000675379"/>
    </source>
</evidence>
<evidence type="ECO:0000259" key="1">
    <source>
        <dbReference type="Pfam" id="PF02589"/>
    </source>
</evidence>
<keyword evidence="3" id="KW-1185">Reference proteome</keyword>
<protein>
    <submittedName>
        <fullName evidence="2">Lactate utilization protein</fullName>
    </submittedName>
</protein>
<dbReference type="InterPro" id="IPR037171">
    <property type="entry name" value="NagB/RpiA_transferase-like"/>
</dbReference>
<dbReference type="Proteomes" id="UP000675379">
    <property type="component" value="Unassembled WGS sequence"/>
</dbReference>
<dbReference type="RefSeq" id="WP_211799888.1">
    <property type="nucleotide sequence ID" value="NZ_JAGSCS010000003.1"/>
</dbReference>
<dbReference type="PANTHER" id="PTHR36179:SF2">
    <property type="entry name" value="LUD DOMAIN-CONTAINING PROTEIN"/>
    <property type="match status" value="1"/>
</dbReference>
<dbReference type="Pfam" id="PF02589">
    <property type="entry name" value="LUD_dom"/>
    <property type="match status" value="1"/>
</dbReference>
<dbReference type="PIRSF" id="PIRSF020269">
    <property type="entry name" value="DUF1121"/>
    <property type="match status" value="1"/>
</dbReference>
<organism evidence="2 3">
    <name type="scientific">Proteiniclasticum sediminis</name>
    <dbReference type="NCBI Taxonomy" id="2804028"/>
    <lineage>
        <taxon>Bacteria</taxon>
        <taxon>Bacillati</taxon>
        <taxon>Bacillota</taxon>
        <taxon>Clostridia</taxon>
        <taxon>Eubacteriales</taxon>
        <taxon>Clostridiaceae</taxon>
        <taxon>Proteiniclasticum</taxon>
    </lineage>
</organism>
<sequence>MDQHLFSIYEHKIQRLVENLAKNNMKGVYLKDKGELLDYLNANLPDKSTVAVGGSQTLFELNLIEYLRARDVEFFDRYAETLTNEGRKEVFRKSFFADYYLTSSNAVTVDGHLYNVDGTGNRVAALTYGPDKVFVIIGMNKIVGSSEEAEARIREVAAPANCTRLNRNTPCTKAGSCMDCKVADRLCNSYSQIKRQGTKDRIEVLILPLDLGY</sequence>
<accession>A0A941CNW4</accession>
<reference evidence="2" key="1">
    <citation type="submission" date="2021-04" db="EMBL/GenBank/DDBJ databases">
        <title>Proteiniclasticum sedimins sp. nov., an obligate anaerobic bacterium isolated from anaerobic sludge.</title>
        <authorList>
            <person name="Liu J."/>
        </authorList>
    </citation>
    <scope>NUCLEOTIDE SEQUENCE</scope>
    <source>
        <strain evidence="2">BAD-10</strain>
    </source>
</reference>
<dbReference type="SUPFAM" id="SSF100950">
    <property type="entry name" value="NagB/RpiA/CoA transferase-like"/>
    <property type="match status" value="1"/>
</dbReference>
<evidence type="ECO:0000313" key="2">
    <source>
        <dbReference type="EMBL" id="MBR0575364.1"/>
    </source>
</evidence>
<dbReference type="InterPro" id="IPR009501">
    <property type="entry name" value="UCP020269"/>
</dbReference>